<feature type="compositionally biased region" description="Low complexity" evidence="2">
    <location>
        <begin position="81"/>
        <end position="96"/>
    </location>
</feature>
<evidence type="ECO:0000313" key="3">
    <source>
        <dbReference type="EMBL" id="GAA1014331.1"/>
    </source>
</evidence>
<keyword evidence="4" id="KW-1185">Reference proteome</keyword>
<proteinExistence type="predicted"/>
<dbReference type="EMBL" id="BAAAHU010000053">
    <property type="protein sequence ID" value="GAA1014331.1"/>
    <property type="molecule type" value="Genomic_DNA"/>
</dbReference>
<keyword evidence="1" id="KW-0175">Coiled coil</keyword>
<feature type="compositionally biased region" description="Pro residues" evidence="2">
    <location>
        <begin position="97"/>
        <end position="107"/>
    </location>
</feature>
<comment type="caution">
    <text evidence="3">The sequence shown here is derived from an EMBL/GenBank/DDBJ whole genome shotgun (WGS) entry which is preliminary data.</text>
</comment>
<organism evidence="3 4">
    <name type="scientific">Streptomyces thermogriseus</name>
    <dbReference type="NCBI Taxonomy" id="75292"/>
    <lineage>
        <taxon>Bacteria</taxon>
        <taxon>Bacillati</taxon>
        <taxon>Actinomycetota</taxon>
        <taxon>Actinomycetes</taxon>
        <taxon>Kitasatosporales</taxon>
        <taxon>Streptomycetaceae</taxon>
        <taxon>Streptomyces</taxon>
    </lineage>
</organism>
<protein>
    <submittedName>
        <fullName evidence="3">Uncharacterized protein</fullName>
    </submittedName>
</protein>
<accession>A0ABN1T4H5</accession>
<gene>
    <name evidence="3" type="ORF">GCM10009564_43650</name>
</gene>
<dbReference type="RefSeq" id="WP_067396010.1">
    <property type="nucleotide sequence ID" value="NZ_BAAAHU010000053.1"/>
</dbReference>
<feature type="compositionally biased region" description="Gly residues" evidence="2">
    <location>
        <begin position="279"/>
        <end position="288"/>
    </location>
</feature>
<name>A0ABN1T4H5_9ACTN</name>
<feature type="compositionally biased region" description="Polar residues" evidence="2">
    <location>
        <begin position="423"/>
        <end position="438"/>
    </location>
</feature>
<feature type="region of interest" description="Disordered" evidence="2">
    <location>
        <begin position="1"/>
        <end position="259"/>
    </location>
</feature>
<feature type="compositionally biased region" description="Low complexity" evidence="2">
    <location>
        <begin position="108"/>
        <end position="117"/>
    </location>
</feature>
<evidence type="ECO:0000256" key="2">
    <source>
        <dbReference type="SAM" id="MobiDB-lite"/>
    </source>
</evidence>
<feature type="compositionally biased region" description="Low complexity" evidence="2">
    <location>
        <begin position="40"/>
        <end position="70"/>
    </location>
</feature>
<feature type="region of interest" description="Disordered" evidence="2">
    <location>
        <begin position="279"/>
        <end position="316"/>
    </location>
</feature>
<evidence type="ECO:0000313" key="4">
    <source>
        <dbReference type="Proteomes" id="UP001501072"/>
    </source>
</evidence>
<reference evidence="3 4" key="1">
    <citation type="journal article" date="2019" name="Int. J. Syst. Evol. Microbiol.">
        <title>The Global Catalogue of Microorganisms (GCM) 10K type strain sequencing project: providing services to taxonomists for standard genome sequencing and annotation.</title>
        <authorList>
            <consortium name="The Broad Institute Genomics Platform"/>
            <consortium name="The Broad Institute Genome Sequencing Center for Infectious Disease"/>
            <person name="Wu L."/>
            <person name="Ma J."/>
        </authorList>
    </citation>
    <scope>NUCLEOTIDE SEQUENCE [LARGE SCALE GENOMIC DNA]</scope>
    <source>
        <strain evidence="3 4">JCM 11269</strain>
    </source>
</reference>
<evidence type="ECO:0000256" key="1">
    <source>
        <dbReference type="SAM" id="Coils"/>
    </source>
</evidence>
<feature type="coiled-coil region" evidence="1">
    <location>
        <begin position="351"/>
        <end position="378"/>
    </location>
</feature>
<dbReference type="Proteomes" id="UP001501072">
    <property type="component" value="Unassembled WGS sequence"/>
</dbReference>
<feature type="region of interest" description="Disordered" evidence="2">
    <location>
        <begin position="414"/>
        <end position="444"/>
    </location>
</feature>
<feature type="compositionally biased region" description="Low complexity" evidence="2">
    <location>
        <begin position="297"/>
        <end position="306"/>
    </location>
</feature>
<sequence length="466" mass="47192">MTQSGQGEGPSARPAHEGIVLPSDGGEPLLPGMTGGPGGQTPAAASAGDQAWGQQQWSPQQHPQHGQGWQTAPPAQTWDSPQQWGAQAPAAHQGAGPLPPEGAPAPPASSYGASAQPGGHGAPAVDEGATQYLPPVSGAPAADEGATQVLPPVSSAAADEGATQYLPPVAPGALPPEAGGAPGRNPDAEATQYMPPVDARAGGGRQTPAEFDNLNLFRNDSGDTAPATQQLPRIQQPAPVPPAGRGDGGGRGGRRGGSRVPLIAAAGVGIVALGMGAGALLGNSGNGDGNDTKANVSATAPVTESPSPSPSPTVDPVREQAVALDELLADSGNSRAAVIRAVENIKKCENLDQAAADLRDAAQQRKDLVTRLEQLSVDKLPRHAELTAALTKAWKASEAADRHYAAWADQTSEKKGCKKGSARITNQTRAGNRQSGVASAQKAKAAQLWNPIAQTYGLSQRQPTEL</sequence>